<dbReference type="OrthoDB" id="9778320at2"/>
<dbReference type="Gene3D" id="3.20.20.370">
    <property type="entry name" value="Glycoside hydrolase/deacetylase"/>
    <property type="match status" value="1"/>
</dbReference>
<name>A0A517NR39_9BACT</name>
<dbReference type="InterPro" id="IPR011330">
    <property type="entry name" value="Glyco_hydro/deAcase_b/a-brl"/>
</dbReference>
<evidence type="ECO:0000256" key="3">
    <source>
        <dbReference type="SAM" id="MobiDB-lite"/>
    </source>
</evidence>
<dbReference type="GO" id="GO:0016810">
    <property type="term" value="F:hydrolase activity, acting on carbon-nitrogen (but not peptide) bonds"/>
    <property type="evidence" value="ECO:0007669"/>
    <property type="project" value="InterPro"/>
</dbReference>
<proteinExistence type="predicted"/>
<organism evidence="5 6">
    <name type="scientific">Stieleria marina</name>
    <dbReference type="NCBI Taxonomy" id="1930275"/>
    <lineage>
        <taxon>Bacteria</taxon>
        <taxon>Pseudomonadati</taxon>
        <taxon>Planctomycetota</taxon>
        <taxon>Planctomycetia</taxon>
        <taxon>Pirellulales</taxon>
        <taxon>Pirellulaceae</taxon>
        <taxon>Stieleria</taxon>
    </lineage>
</organism>
<protein>
    <submittedName>
        <fullName evidence="5">Polysaccharide deacetylase</fullName>
    </submittedName>
</protein>
<dbReference type="PROSITE" id="PS51677">
    <property type="entry name" value="NODB"/>
    <property type="match status" value="1"/>
</dbReference>
<dbReference type="Pfam" id="PF01522">
    <property type="entry name" value="Polysacc_deac_1"/>
    <property type="match status" value="1"/>
</dbReference>
<dbReference type="GO" id="GO:0005576">
    <property type="term" value="C:extracellular region"/>
    <property type="evidence" value="ECO:0007669"/>
    <property type="project" value="UniProtKB-SubCell"/>
</dbReference>
<dbReference type="AlphaFoldDB" id="A0A517NR39"/>
<dbReference type="SUPFAM" id="SSF88713">
    <property type="entry name" value="Glycoside hydrolase/deacetylase"/>
    <property type="match status" value="1"/>
</dbReference>
<keyword evidence="6" id="KW-1185">Reference proteome</keyword>
<evidence type="ECO:0000256" key="1">
    <source>
        <dbReference type="ARBA" id="ARBA00004613"/>
    </source>
</evidence>
<comment type="subcellular location">
    <subcellularLocation>
        <location evidence="1">Secreted</location>
    </subcellularLocation>
</comment>
<dbReference type="GO" id="GO:0005975">
    <property type="term" value="P:carbohydrate metabolic process"/>
    <property type="evidence" value="ECO:0007669"/>
    <property type="project" value="InterPro"/>
</dbReference>
<reference evidence="5 6" key="1">
    <citation type="submission" date="2019-02" db="EMBL/GenBank/DDBJ databases">
        <title>Deep-cultivation of Planctomycetes and their phenomic and genomic characterization uncovers novel biology.</title>
        <authorList>
            <person name="Wiegand S."/>
            <person name="Jogler M."/>
            <person name="Boedeker C."/>
            <person name="Pinto D."/>
            <person name="Vollmers J."/>
            <person name="Rivas-Marin E."/>
            <person name="Kohn T."/>
            <person name="Peeters S.H."/>
            <person name="Heuer A."/>
            <person name="Rast P."/>
            <person name="Oberbeckmann S."/>
            <person name="Bunk B."/>
            <person name="Jeske O."/>
            <person name="Meyerdierks A."/>
            <person name="Storesund J.E."/>
            <person name="Kallscheuer N."/>
            <person name="Luecker S."/>
            <person name="Lage O.M."/>
            <person name="Pohl T."/>
            <person name="Merkel B.J."/>
            <person name="Hornburger P."/>
            <person name="Mueller R.-W."/>
            <person name="Bruemmer F."/>
            <person name="Labrenz M."/>
            <person name="Spormann A.M."/>
            <person name="Op den Camp H."/>
            <person name="Overmann J."/>
            <person name="Amann R."/>
            <person name="Jetten M.S.M."/>
            <person name="Mascher T."/>
            <person name="Medema M.H."/>
            <person name="Devos D.P."/>
            <person name="Kaster A.-K."/>
            <person name="Ovreas L."/>
            <person name="Rohde M."/>
            <person name="Galperin M.Y."/>
            <person name="Jogler C."/>
        </authorList>
    </citation>
    <scope>NUCLEOTIDE SEQUENCE [LARGE SCALE GENOMIC DNA]</scope>
    <source>
        <strain evidence="5 6">K23_9</strain>
    </source>
</reference>
<accession>A0A517NR39</accession>
<dbReference type="EMBL" id="CP036526">
    <property type="protein sequence ID" value="QDT09590.1"/>
    <property type="molecule type" value="Genomic_DNA"/>
</dbReference>
<sequence>MSNYLKTAAFGVFRRATIPYRLWCAHAARQQRQTPLMMLYYHRVADRDPTAWSMTNRQFRRQIDWLEQNFDMVSMDELRRRMDNGNSRPAMHITFDDGYAENCDEALPLLIERKIPCTYFVTLDHTSNQRPFEHDAKAGYDFPVNTIDELKDLAGQGIEIGAHTRTHPNLGEVYNFADIYGEIVLARRELAELLKLPIRYFAFPYGLKTNLNHAAAAMARADGVEAVVSAYGGYNKPGQDSFHLQRCHGDPELERIRNAVTFDPRHVRKEKYKLETQGPAVQAALDYYQDRSIGSNEATPAAPINCLPTTTPLQQPS</sequence>
<evidence type="ECO:0000313" key="6">
    <source>
        <dbReference type="Proteomes" id="UP000319817"/>
    </source>
</evidence>
<evidence type="ECO:0000259" key="4">
    <source>
        <dbReference type="PROSITE" id="PS51677"/>
    </source>
</evidence>
<dbReference type="RefSeq" id="WP_145417128.1">
    <property type="nucleotide sequence ID" value="NZ_CP036526.1"/>
</dbReference>
<feature type="compositionally biased region" description="Polar residues" evidence="3">
    <location>
        <begin position="307"/>
        <end position="317"/>
    </location>
</feature>
<gene>
    <name evidence="5" type="ORF">K239x_15360</name>
</gene>
<dbReference type="Proteomes" id="UP000319817">
    <property type="component" value="Chromosome"/>
</dbReference>
<feature type="region of interest" description="Disordered" evidence="3">
    <location>
        <begin position="296"/>
        <end position="317"/>
    </location>
</feature>
<dbReference type="CDD" id="cd10918">
    <property type="entry name" value="CE4_NodB_like_5s_6s"/>
    <property type="match status" value="1"/>
</dbReference>
<dbReference type="PANTHER" id="PTHR34216:SF3">
    <property type="entry name" value="POLY-BETA-1,6-N-ACETYL-D-GLUCOSAMINE N-DEACETYLASE"/>
    <property type="match status" value="1"/>
</dbReference>
<keyword evidence="2" id="KW-0732">Signal</keyword>
<evidence type="ECO:0000256" key="2">
    <source>
        <dbReference type="ARBA" id="ARBA00022729"/>
    </source>
</evidence>
<dbReference type="InterPro" id="IPR002509">
    <property type="entry name" value="NODB_dom"/>
</dbReference>
<feature type="domain" description="NodB homology" evidence="4">
    <location>
        <begin position="89"/>
        <end position="317"/>
    </location>
</feature>
<dbReference type="InterPro" id="IPR051398">
    <property type="entry name" value="Polysacch_Deacetylase"/>
</dbReference>
<evidence type="ECO:0000313" key="5">
    <source>
        <dbReference type="EMBL" id="QDT09590.1"/>
    </source>
</evidence>
<dbReference type="PANTHER" id="PTHR34216">
    <property type="match status" value="1"/>
</dbReference>